<evidence type="ECO:0008006" key="17">
    <source>
        <dbReference type="Google" id="ProtNLM"/>
    </source>
</evidence>
<evidence type="ECO:0000256" key="5">
    <source>
        <dbReference type="ARBA" id="ARBA00022801"/>
    </source>
</evidence>
<reference evidence="15 16" key="1">
    <citation type="submission" date="2020-12" db="EMBL/GenBank/DDBJ databases">
        <title>Metabolic potential, ecology and presence of endohyphal bacteria is reflected in genomic diversity of Mucoromycotina.</title>
        <authorList>
            <person name="Muszewska A."/>
            <person name="Okrasinska A."/>
            <person name="Steczkiewicz K."/>
            <person name="Drgas O."/>
            <person name="Orlowska M."/>
            <person name="Perlinska-Lenart U."/>
            <person name="Aleksandrzak-Piekarczyk T."/>
            <person name="Szatraj K."/>
            <person name="Zielenkiewicz U."/>
            <person name="Pilsyk S."/>
            <person name="Malc E."/>
            <person name="Mieczkowski P."/>
            <person name="Kruszewska J.S."/>
            <person name="Biernat P."/>
            <person name="Pawlowska J."/>
        </authorList>
    </citation>
    <scope>NUCLEOTIDE SEQUENCE [LARGE SCALE GENOMIC DNA]</scope>
    <source>
        <strain evidence="15 16">CBS 142.35</strain>
    </source>
</reference>
<feature type="chain" id="PRO_5034104520" description="Minor extracellular protease vpr" evidence="11">
    <location>
        <begin position="22"/>
        <end position="923"/>
    </location>
</feature>
<dbReference type="PANTHER" id="PTHR43399:SF4">
    <property type="entry name" value="CELL WALL-ASSOCIATED PROTEASE"/>
    <property type="match status" value="1"/>
</dbReference>
<dbReference type="InterPro" id="IPR046450">
    <property type="entry name" value="PA_dom_sf"/>
</dbReference>
<comment type="similarity">
    <text evidence="1 8 9">Belongs to the peptidase S8 family.</text>
</comment>
<evidence type="ECO:0000313" key="15">
    <source>
        <dbReference type="EMBL" id="KAG2222318.1"/>
    </source>
</evidence>
<dbReference type="Pfam" id="PF02225">
    <property type="entry name" value="PA"/>
    <property type="match status" value="1"/>
</dbReference>
<feature type="active site" description="Charge relay system" evidence="7 8">
    <location>
        <position position="192"/>
    </location>
</feature>
<dbReference type="InterPro" id="IPR022398">
    <property type="entry name" value="Peptidase_S8_His-AS"/>
</dbReference>
<dbReference type="InterPro" id="IPR023828">
    <property type="entry name" value="Peptidase_S8_Ser-AS"/>
</dbReference>
<evidence type="ECO:0000259" key="14">
    <source>
        <dbReference type="Pfam" id="PF06280"/>
    </source>
</evidence>
<protein>
    <recommendedName>
        <fullName evidence="17">Minor extracellular protease vpr</fullName>
    </recommendedName>
</protein>
<name>A0A8H7S569_9FUNG</name>
<evidence type="ECO:0000256" key="6">
    <source>
        <dbReference type="ARBA" id="ARBA00022825"/>
    </source>
</evidence>
<keyword evidence="16" id="KW-1185">Reference proteome</keyword>
<evidence type="ECO:0000256" key="10">
    <source>
        <dbReference type="SAM" id="MobiDB-lite"/>
    </source>
</evidence>
<dbReference type="InterPro" id="IPR023827">
    <property type="entry name" value="Peptidase_S8_Asp-AS"/>
</dbReference>
<dbReference type="CDD" id="cd07489">
    <property type="entry name" value="Peptidases_S8_5"/>
    <property type="match status" value="1"/>
</dbReference>
<dbReference type="SUPFAM" id="SSF52743">
    <property type="entry name" value="Subtilisin-like"/>
    <property type="match status" value="1"/>
</dbReference>
<proteinExistence type="inferred from homology"/>
<dbReference type="InterPro" id="IPR051048">
    <property type="entry name" value="Peptidase_S8/S53_subtilisin"/>
</dbReference>
<feature type="region of interest" description="Disordered" evidence="10">
    <location>
        <begin position="95"/>
        <end position="114"/>
    </location>
</feature>
<evidence type="ECO:0000256" key="8">
    <source>
        <dbReference type="PROSITE-ProRule" id="PRU01240"/>
    </source>
</evidence>
<dbReference type="EMBL" id="JAEPRB010000086">
    <property type="protein sequence ID" value="KAG2222318.1"/>
    <property type="molecule type" value="Genomic_DNA"/>
</dbReference>
<dbReference type="InterPro" id="IPR015500">
    <property type="entry name" value="Peptidase_S8_subtilisin-rel"/>
</dbReference>
<dbReference type="AlphaFoldDB" id="A0A8H7S569"/>
<evidence type="ECO:0000256" key="2">
    <source>
        <dbReference type="ARBA" id="ARBA00022525"/>
    </source>
</evidence>
<evidence type="ECO:0000256" key="4">
    <source>
        <dbReference type="ARBA" id="ARBA00022729"/>
    </source>
</evidence>
<feature type="domain" description="C5a peptidase/Subtilisin-like protease SBT2-like Fn3-like" evidence="14">
    <location>
        <begin position="656"/>
        <end position="771"/>
    </location>
</feature>
<evidence type="ECO:0000256" key="11">
    <source>
        <dbReference type="SAM" id="SignalP"/>
    </source>
</evidence>
<gene>
    <name evidence="15" type="ORF">INT45_001581</name>
</gene>
<dbReference type="Proteomes" id="UP000646827">
    <property type="component" value="Unassembled WGS sequence"/>
</dbReference>
<dbReference type="PROSITE" id="PS51892">
    <property type="entry name" value="SUBTILASE"/>
    <property type="match status" value="1"/>
</dbReference>
<feature type="active site" description="Charge relay system" evidence="7 8">
    <location>
        <position position="578"/>
    </location>
</feature>
<feature type="signal peptide" evidence="11">
    <location>
        <begin position="1"/>
        <end position="21"/>
    </location>
</feature>
<dbReference type="GO" id="GO:0006508">
    <property type="term" value="P:proteolysis"/>
    <property type="evidence" value="ECO:0007669"/>
    <property type="project" value="UniProtKB-KW"/>
</dbReference>
<feature type="compositionally biased region" description="Low complexity" evidence="10">
    <location>
        <begin position="99"/>
        <end position="109"/>
    </location>
</feature>
<dbReference type="Gene3D" id="2.60.40.1710">
    <property type="entry name" value="Subtilisin-like superfamily"/>
    <property type="match status" value="1"/>
</dbReference>
<dbReference type="SUPFAM" id="SSF52025">
    <property type="entry name" value="PA domain"/>
    <property type="match status" value="1"/>
</dbReference>
<dbReference type="PROSITE" id="PS00138">
    <property type="entry name" value="SUBTILASE_SER"/>
    <property type="match status" value="1"/>
</dbReference>
<keyword evidence="4 11" id="KW-0732">Signal</keyword>
<evidence type="ECO:0000256" key="9">
    <source>
        <dbReference type="RuleBase" id="RU003355"/>
    </source>
</evidence>
<feature type="domain" description="PA" evidence="13">
    <location>
        <begin position="424"/>
        <end position="507"/>
    </location>
</feature>
<dbReference type="PANTHER" id="PTHR43399">
    <property type="entry name" value="SUBTILISIN-RELATED"/>
    <property type="match status" value="1"/>
</dbReference>
<dbReference type="InterPro" id="IPR036852">
    <property type="entry name" value="Peptidase_S8/S53_dom_sf"/>
</dbReference>
<dbReference type="Gene3D" id="3.50.30.30">
    <property type="match status" value="1"/>
</dbReference>
<dbReference type="OrthoDB" id="10256524at2759"/>
<dbReference type="PROSITE" id="PS00136">
    <property type="entry name" value="SUBTILASE_ASP"/>
    <property type="match status" value="1"/>
</dbReference>
<sequence length="923" mass="99552">MRLLNSILLLTASSFIGLSSGAGLESTVTRQQTKAALHSVTTDRYIFEFGGSNAETDSKELISMLENKFSDASLSVGRLFNHDLMKGVTINIGPKKEASSGSKSNGNSSIDTASEKDQEKLLNDIFKAVSDSGLVKKIYPVHPVQGPDTDVRIASADDIDVSNLIPHAQTQVDRVHKELKNTGKGITVGILDTGIDYNHPALGGGFGEGFKVRLGKDLVGDNFGYTSAVPEPDDDPLDSCGANTGSVGHGTHVAGIIAGKTAVCIYNYLKRHFYYTTCSHLTTNFTGVAPDVTLGMWRVFSCYGVSGDDIIMDAMLDAFDAGVDIISMSLGSFNAWPESTLAVVTERIIAKGTPVVVSAGNDGDLGAFSGSNPSVAKGAFSVASFDNNYNLLPIFEVDGSQESYAYADSLPKYGEFPSGVIVAGDKDIGGKDDACVSSAIPANVKGNLALVQRGTCSFDEKAIQLGEAGAAGVIIYNNEPDQEILAPSLVNARIPVVAVTYETGETLKALIQQGNAKLTFAGKEEVHKSFTGNTVSDFSSVGASYEMDMAPNIAGIGGNVLSTLPEQLGSWGMMSGTSMAAPYVAGSVALYLNQFKDDEEKTSDSTYILEQFQNYAYKARQVHGNSDVESPYLQGAGLVQVYDTLTQDIHVTPGGISFNDTINMEKTHKFTIKNNADYIVSYQLVNNVSVSIEPYVDTESYIFAEPQYYGTESAKIRFSKKNIKLSPGKSVEVSATVIPPSTDPALHIMYGGFIQLKSQQQKVKDITIPYVGIVGDQRELPVYADQTPHLTNSTNPLSDYIVWGPNDTYVYDRREPSTAPTFMIRLASPTRDIASPVYNSRGRKIGEAFVGLEYMARTASVHTGYTATWNGKYYPYLFNLRLPLPLPVLPGKYRIGLDALKWLGDIDNKDDREKWLSPVIKVK</sequence>
<dbReference type="GO" id="GO:0016020">
    <property type="term" value="C:membrane"/>
    <property type="evidence" value="ECO:0007669"/>
    <property type="project" value="InterPro"/>
</dbReference>
<keyword evidence="5 8" id="KW-0378">Hydrolase</keyword>
<dbReference type="Pfam" id="PF06280">
    <property type="entry name" value="fn3_5"/>
    <property type="match status" value="1"/>
</dbReference>
<evidence type="ECO:0000259" key="12">
    <source>
        <dbReference type="Pfam" id="PF00082"/>
    </source>
</evidence>
<dbReference type="InterPro" id="IPR000209">
    <property type="entry name" value="Peptidase_S8/S53_dom"/>
</dbReference>
<evidence type="ECO:0000313" key="16">
    <source>
        <dbReference type="Proteomes" id="UP000646827"/>
    </source>
</evidence>
<organism evidence="15 16">
    <name type="scientific">Circinella minor</name>
    <dbReference type="NCBI Taxonomy" id="1195481"/>
    <lineage>
        <taxon>Eukaryota</taxon>
        <taxon>Fungi</taxon>
        <taxon>Fungi incertae sedis</taxon>
        <taxon>Mucoromycota</taxon>
        <taxon>Mucoromycotina</taxon>
        <taxon>Mucoromycetes</taxon>
        <taxon>Mucorales</taxon>
        <taxon>Lichtheimiaceae</taxon>
        <taxon>Circinella</taxon>
    </lineage>
</organism>
<feature type="active site" description="Charge relay system" evidence="7 8">
    <location>
        <position position="249"/>
    </location>
</feature>
<evidence type="ECO:0000259" key="13">
    <source>
        <dbReference type="Pfam" id="PF02225"/>
    </source>
</evidence>
<keyword evidence="6 8" id="KW-0720">Serine protease</keyword>
<dbReference type="Pfam" id="PF00082">
    <property type="entry name" value="Peptidase_S8"/>
    <property type="match status" value="1"/>
</dbReference>
<keyword evidence="2" id="KW-0964">Secreted</keyword>
<comment type="caution">
    <text evidence="15">The sequence shown here is derived from an EMBL/GenBank/DDBJ whole genome shotgun (WGS) entry which is preliminary data.</text>
</comment>
<dbReference type="PROSITE" id="PS00137">
    <property type="entry name" value="SUBTILASE_HIS"/>
    <property type="match status" value="1"/>
</dbReference>
<dbReference type="InterPro" id="IPR034187">
    <property type="entry name" value="Peptidases_S8_5"/>
</dbReference>
<dbReference type="Gene3D" id="3.40.50.200">
    <property type="entry name" value="Peptidase S8/S53 domain"/>
    <property type="match status" value="1"/>
</dbReference>
<evidence type="ECO:0000256" key="3">
    <source>
        <dbReference type="ARBA" id="ARBA00022670"/>
    </source>
</evidence>
<accession>A0A8H7S569</accession>
<dbReference type="InterPro" id="IPR003137">
    <property type="entry name" value="PA_domain"/>
</dbReference>
<feature type="domain" description="Peptidase S8/S53" evidence="12">
    <location>
        <begin position="183"/>
        <end position="602"/>
    </location>
</feature>
<evidence type="ECO:0000256" key="1">
    <source>
        <dbReference type="ARBA" id="ARBA00011073"/>
    </source>
</evidence>
<dbReference type="InterPro" id="IPR010435">
    <property type="entry name" value="C5a/SBT2-like_Fn3"/>
</dbReference>
<dbReference type="GO" id="GO:0004252">
    <property type="term" value="F:serine-type endopeptidase activity"/>
    <property type="evidence" value="ECO:0007669"/>
    <property type="project" value="UniProtKB-UniRule"/>
</dbReference>
<dbReference type="PRINTS" id="PR00723">
    <property type="entry name" value="SUBTILISIN"/>
</dbReference>
<evidence type="ECO:0000256" key="7">
    <source>
        <dbReference type="PIRSR" id="PIRSR615500-1"/>
    </source>
</evidence>
<keyword evidence="3 8" id="KW-0645">Protease</keyword>